<dbReference type="AlphaFoldDB" id="A0A0C2MWH0"/>
<name>A0A0C2MWH0_THEKT</name>
<dbReference type="SUPFAM" id="SSF57667">
    <property type="entry name" value="beta-beta-alpha zinc fingers"/>
    <property type="match status" value="1"/>
</dbReference>
<evidence type="ECO:0000313" key="9">
    <source>
        <dbReference type="Proteomes" id="UP000031668"/>
    </source>
</evidence>
<gene>
    <name evidence="8" type="ORF">RF11_16262</name>
</gene>
<evidence type="ECO:0000256" key="6">
    <source>
        <dbReference type="PROSITE-ProRule" id="PRU00042"/>
    </source>
</evidence>
<reference evidence="8 9" key="1">
    <citation type="journal article" date="2014" name="Genome Biol. Evol.">
        <title>The genome of the myxosporean Thelohanellus kitauei shows adaptations to nutrient acquisition within its fish host.</title>
        <authorList>
            <person name="Yang Y."/>
            <person name="Xiong J."/>
            <person name="Zhou Z."/>
            <person name="Huo F."/>
            <person name="Miao W."/>
            <person name="Ran C."/>
            <person name="Liu Y."/>
            <person name="Zhang J."/>
            <person name="Feng J."/>
            <person name="Wang M."/>
            <person name="Wang M."/>
            <person name="Wang L."/>
            <person name="Yao B."/>
        </authorList>
    </citation>
    <scope>NUCLEOTIDE SEQUENCE [LARGE SCALE GENOMIC DNA]</scope>
    <source>
        <strain evidence="8">Wuqing</strain>
    </source>
</reference>
<dbReference type="Pfam" id="PF21549">
    <property type="entry name" value="PRDM2_PR"/>
    <property type="match status" value="1"/>
</dbReference>
<evidence type="ECO:0000256" key="5">
    <source>
        <dbReference type="ARBA" id="ARBA00023163"/>
    </source>
</evidence>
<dbReference type="OrthoDB" id="427030at2759"/>
<feature type="domain" description="C2H2-type" evidence="7">
    <location>
        <begin position="165"/>
        <end position="185"/>
    </location>
</feature>
<comment type="caution">
    <text evidence="8">The sequence shown here is derived from an EMBL/GenBank/DDBJ whole genome shotgun (WGS) entry which is preliminary data.</text>
</comment>
<dbReference type="PROSITE" id="PS00028">
    <property type="entry name" value="ZINC_FINGER_C2H2_1"/>
    <property type="match status" value="1"/>
</dbReference>
<dbReference type="Proteomes" id="UP000031668">
    <property type="component" value="Unassembled WGS sequence"/>
</dbReference>
<dbReference type="InterPro" id="IPR046341">
    <property type="entry name" value="SET_dom_sf"/>
</dbReference>
<proteinExistence type="predicted"/>
<evidence type="ECO:0000256" key="1">
    <source>
        <dbReference type="ARBA" id="ARBA00022723"/>
    </source>
</evidence>
<keyword evidence="4" id="KW-0805">Transcription regulation</keyword>
<dbReference type="PANTHER" id="PTHR16515">
    <property type="entry name" value="PR DOMAIN ZINC FINGER PROTEIN"/>
    <property type="match status" value="1"/>
</dbReference>
<dbReference type="InterPro" id="IPR013087">
    <property type="entry name" value="Znf_C2H2_type"/>
</dbReference>
<feature type="domain" description="C2H2-type" evidence="7">
    <location>
        <begin position="198"/>
        <end position="221"/>
    </location>
</feature>
<dbReference type="Gene3D" id="2.170.270.10">
    <property type="entry name" value="SET domain"/>
    <property type="match status" value="1"/>
</dbReference>
<accession>A0A0C2MWH0</accession>
<dbReference type="PANTHER" id="PTHR16515:SF20">
    <property type="entry name" value="PR DOMAIN ZINC FINGER PROTEIN 12"/>
    <property type="match status" value="1"/>
</dbReference>
<evidence type="ECO:0000256" key="2">
    <source>
        <dbReference type="ARBA" id="ARBA00022771"/>
    </source>
</evidence>
<organism evidence="8 9">
    <name type="scientific">Thelohanellus kitauei</name>
    <name type="common">Myxosporean</name>
    <dbReference type="NCBI Taxonomy" id="669202"/>
    <lineage>
        <taxon>Eukaryota</taxon>
        <taxon>Metazoa</taxon>
        <taxon>Cnidaria</taxon>
        <taxon>Myxozoa</taxon>
        <taxon>Myxosporea</taxon>
        <taxon>Bivalvulida</taxon>
        <taxon>Platysporina</taxon>
        <taxon>Myxobolidae</taxon>
        <taxon>Thelohanellus</taxon>
    </lineage>
</organism>
<dbReference type="Pfam" id="PF13894">
    <property type="entry name" value="zf-C2H2_4"/>
    <property type="match status" value="1"/>
</dbReference>
<dbReference type="PROSITE" id="PS50157">
    <property type="entry name" value="ZINC_FINGER_C2H2_2"/>
    <property type="match status" value="2"/>
</dbReference>
<sequence length="241" mass="28350">MAVRHYAPRDVVGRFTGKLIKRCDIHNHKINKDTSLEIIVNGNVEAVIDGGSHQNNWLKYISKARNIYEQNVEIIYNGGKILWFIACRTIFPGDEFLAWFPIQQWFDYVGTREAIFQCPRDVPLLTQPQLIPLEQNGIANTLSSRNREIVENDMPRNQERMLDAFQCSVCDSSFSSQEYLTRHMRSSICVDAFRSREFQCRFCKRRFNNAERLRVHIREVHQKFNLLPLFNSIIIFFNCLQ</sequence>
<keyword evidence="1" id="KW-0479">Metal-binding</keyword>
<keyword evidence="9" id="KW-1185">Reference proteome</keyword>
<keyword evidence="2 6" id="KW-0863">Zinc-finger</keyword>
<dbReference type="GO" id="GO:0022008">
    <property type="term" value="P:neurogenesis"/>
    <property type="evidence" value="ECO:0007669"/>
    <property type="project" value="TreeGrafter"/>
</dbReference>
<keyword evidence="3" id="KW-0862">Zinc</keyword>
<evidence type="ECO:0000256" key="3">
    <source>
        <dbReference type="ARBA" id="ARBA00022833"/>
    </source>
</evidence>
<dbReference type="SMART" id="SM00355">
    <property type="entry name" value="ZnF_C2H2"/>
    <property type="match status" value="2"/>
</dbReference>
<dbReference type="Gene3D" id="3.30.160.60">
    <property type="entry name" value="Classic Zinc Finger"/>
    <property type="match status" value="2"/>
</dbReference>
<dbReference type="GO" id="GO:0010468">
    <property type="term" value="P:regulation of gene expression"/>
    <property type="evidence" value="ECO:0007669"/>
    <property type="project" value="TreeGrafter"/>
</dbReference>
<dbReference type="EMBL" id="JWZT01001673">
    <property type="protein sequence ID" value="KII71671.1"/>
    <property type="molecule type" value="Genomic_DNA"/>
</dbReference>
<evidence type="ECO:0000259" key="7">
    <source>
        <dbReference type="PROSITE" id="PS50157"/>
    </source>
</evidence>
<dbReference type="InterPro" id="IPR001214">
    <property type="entry name" value="SET_dom"/>
</dbReference>
<dbReference type="InterPro" id="IPR050331">
    <property type="entry name" value="Zinc_finger"/>
</dbReference>
<dbReference type="GO" id="GO:0005634">
    <property type="term" value="C:nucleus"/>
    <property type="evidence" value="ECO:0007669"/>
    <property type="project" value="TreeGrafter"/>
</dbReference>
<protein>
    <submittedName>
        <fullName evidence="8">PR domain zinc finger protein 14</fullName>
    </submittedName>
</protein>
<dbReference type="GO" id="GO:0008270">
    <property type="term" value="F:zinc ion binding"/>
    <property type="evidence" value="ECO:0007669"/>
    <property type="project" value="UniProtKB-KW"/>
</dbReference>
<dbReference type="InterPro" id="IPR036236">
    <property type="entry name" value="Znf_C2H2_sf"/>
</dbReference>
<dbReference type="Pfam" id="PF00096">
    <property type="entry name" value="zf-C2H2"/>
    <property type="match status" value="1"/>
</dbReference>
<dbReference type="FunFam" id="3.30.160.60:FF:000446">
    <property type="entry name" value="Zinc finger protein"/>
    <property type="match status" value="1"/>
</dbReference>
<evidence type="ECO:0000256" key="4">
    <source>
        <dbReference type="ARBA" id="ARBA00023015"/>
    </source>
</evidence>
<evidence type="ECO:0000313" key="8">
    <source>
        <dbReference type="EMBL" id="KII71671.1"/>
    </source>
</evidence>
<keyword evidence="5" id="KW-0804">Transcription</keyword>